<dbReference type="PROSITE" id="PS50015">
    <property type="entry name" value="SAP_B"/>
    <property type="match status" value="1"/>
</dbReference>
<evidence type="ECO:0000256" key="9">
    <source>
        <dbReference type="ARBA" id="ARBA00023180"/>
    </source>
</evidence>
<keyword evidence="7 11" id="KW-0862">Zinc</keyword>
<comment type="cofactor">
    <cofactor evidence="11">
        <name>Zn(2+)</name>
        <dbReference type="ChEBI" id="CHEBI:29105"/>
    </cofactor>
    <text evidence="11">Binds 2 Zn(2+) ions per subunit.</text>
</comment>
<keyword evidence="4 11" id="KW-0479">Metal-binding</keyword>
<dbReference type="GO" id="GO:0005615">
    <property type="term" value="C:extracellular space"/>
    <property type="evidence" value="ECO:0007669"/>
    <property type="project" value="TreeGrafter"/>
</dbReference>
<feature type="binding site" evidence="11">
    <location>
        <position position="150"/>
    </location>
    <ligand>
        <name>Zn(2+)</name>
        <dbReference type="ChEBI" id="CHEBI:29105"/>
        <label>1</label>
    </ligand>
</feature>
<dbReference type="AlphaFoldDB" id="A0A166RS92"/>
<feature type="binding site" evidence="11">
    <location>
        <position position="152"/>
    </location>
    <ligand>
        <name>Zn(2+)</name>
        <dbReference type="ChEBI" id="CHEBI:29105"/>
        <label>1</label>
    </ligand>
</feature>
<dbReference type="GO" id="GO:0006685">
    <property type="term" value="P:sphingomyelin catabolic process"/>
    <property type="evidence" value="ECO:0007669"/>
    <property type="project" value="UniProtKB-UniRule"/>
</dbReference>
<evidence type="ECO:0000259" key="14">
    <source>
        <dbReference type="PROSITE" id="PS50015"/>
    </source>
</evidence>
<evidence type="ECO:0000313" key="15">
    <source>
        <dbReference type="EMBL" id="KZP28597.1"/>
    </source>
</evidence>
<evidence type="ECO:0000256" key="4">
    <source>
        <dbReference type="ARBA" id="ARBA00022723"/>
    </source>
</evidence>
<feature type="disulfide bond" evidence="12">
    <location>
        <begin position="171"/>
        <end position="193"/>
    </location>
</feature>
<dbReference type="PANTHER" id="PTHR10340">
    <property type="entry name" value="SPHINGOMYELIN PHOSPHODIESTERASE"/>
    <property type="match status" value="1"/>
</dbReference>
<keyword evidence="8 12" id="KW-1015">Disulfide bond</keyword>
<accession>A0A166RS92</accession>
<dbReference type="PANTHER" id="PTHR10340:SF34">
    <property type="entry name" value="SPHINGOMYELIN PHOSPHODIESTERASE"/>
    <property type="match status" value="1"/>
</dbReference>
<dbReference type="InterPro" id="IPR041805">
    <property type="entry name" value="ASMase/PPN1_MPP"/>
</dbReference>
<feature type="disulfide bond" evidence="12">
    <location>
        <begin position="36"/>
        <end position="112"/>
    </location>
</feature>
<evidence type="ECO:0000256" key="1">
    <source>
        <dbReference type="ARBA" id="ARBA00004613"/>
    </source>
</evidence>
<dbReference type="Gene3D" id="3.60.21.10">
    <property type="match status" value="1"/>
</dbReference>
<gene>
    <name evidence="15" type="ORF">FIBSPDRAFT_947427</name>
</gene>
<evidence type="ECO:0000256" key="5">
    <source>
        <dbReference type="ARBA" id="ARBA00022729"/>
    </source>
</evidence>
<feature type="signal peptide" evidence="13">
    <location>
        <begin position="1"/>
        <end position="20"/>
    </location>
</feature>
<evidence type="ECO:0000256" key="8">
    <source>
        <dbReference type="ARBA" id="ARBA00023157"/>
    </source>
</evidence>
<keyword evidence="3" id="KW-0964">Secreted</keyword>
<feature type="disulfide bond" evidence="12">
    <location>
        <begin position="165"/>
        <end position="170"/>
    </location>
</feature>
<feature type="binding site" evidence="11">
    <location>
        <position position="222"/>
    </location>
    <ligand>
        <name>Zn(2+)</name>
        <dbReference type="ChEBI" id="CHEBI:29105"/>
        <label>1</label>
    </ligand>
</feature>
<evidence type="ECO:0000256" key="12">
    <source>
        <dbReference type="PIRSR" id="PIRSR000948-2"/>
    </source>
</evidence>
<feature type="binding site" evidence="11">
    <location>
        <position position="409"/>
    </location>
    <ligand>
        <name>Zn(2+)</name>
        <dbReference type="ChEBI" id="CHEBI:29105"/>
        <label>1</label>
    </ligand>
</feature>
<reference evidence="15 16" key="1">
    <citation type="journal article" date="2016" name="Mol. Biol. Evol.">
        <title>Comparative Genomics of Early-Diverging Mushroom-Forming Fungi Provides Insights into the Origins of Lignocellulose Decay Capabilities.</title>
        <authorList>
            <person name="Nagy L.G."/>
            <person name="Riley R."/>
            <person name="Tritt A."/>
            <person name="Adam C."/>
            <person name="Daum C."/>
            <person name="Floudas D."/>
            <person name="Sun H."/>
            <person name="Yadav J.S."/>
            <person name="Pangilinan J."/>
            <person name="Larsson K.H."/>
            <person name="Matsuura K."/>
            <person name="Barry K."/>
            <person name="Labutti K."/>
            <person name="Kuo R."/>
            <person name="Ohm R.A."/>
            <person name="Bhattacharya S.S."/>
            <person name="Shirouzu T."/>
            <person name="Yoshinaga Y."/>
            <person name="Martin F.M."/>
            <person name="Grigoriev I.V."/>
            <person name="Hibbett D.S."/>
        </authorList>
    </citation>
    <scope>NUCLEOTIDE SEQUENCE [LARGE SCALE GENOMIC DNA]</scope>
    <source>
        <strain evidence="15 16">CBS 109695</strain>
    </source>
</reference>
<dbReference type="SUPFAM" id="SSF56300">
    <property type="entry name" value="Metallo-dependent phosphatases"/>
    <property type="match status" value="1"/>
</dbReference>
<keyword evidence="9" id="KW-0325">Glycoprotein</keyword>
<keyword evidence="5 13" id="KW-0732">Signal</keyword>
<evidence type="ECO:0000256" key="13">
    <source>
        <dbReference type="SAM" id="SignalP"/>
    </source>
</evidence>
<dbReference type="GO" id="GO:0016798">
    <property type="term" value="F:hydrolase activity, acting on glycosyl bonds"/>
    <property type="evidence" value="ECO:0007669"/>
    <property type="project" value="UniProtKB-KW"/>
</dbReference>
<dbReference type="EMBL" id="KV417502">
    <property type="protein sequence ID" value="KZP28597.1"/>
    <property type="molecule type" value="Genomic_DNA"/>
</dbReference>
<comment type="similarity">
    <text evidence="2 10">Belongs to the acid sphingomyelinase family.</text>
</comment>
<keyword evidence="6 10" id="KW-0378">Hydrolase</keyword>
<organism evidence="15 16">
    <name type="scientific">Athelia psychrophila</name>
    <dbReference type="NCBI Taxonomy" id="1759441"/>
    <lineage>
        <taxon>Eukaryota</taxon>
        <taxon>Fungi</taxon>
        <taxon>Dikarya</taxon>
        <taxon>Basidiomycota</taxon>
        <taxon>Agaricomycotina</taxon>
        <taxon>Agaricomycetes</taxon>
        <taxon>Agaricomycetidae</taxon>
        <taxon>Atheliales</taxon>
        <taxon>Atheliaceae</taxon>
        <taxon>Athelia</taxon>
    </lineage>
</organism>
<proteinExistence type="inferred from homology"/>
<dbReference type="GO" id="GO:0016020">
    <property type="term" value="C:membrane"/>
    <property type="evidence" value="ECO:0007669"/>
    <property type="project" value="GOC"/>
</dbReference>
<dbReference type="GO" id="GO:0004767">
    <property type="term" value="F:sphingomyelin phosphodiesterase activity"/>
    <property type="evidence" value="ECO:0007669"/>
    <property type="project" value="UniProtKB-UniRule"/>
</dbReference>
<protein>
    <recommendedName>
        <fullName evidence="10">Sphingomyelin phosphodiesterase</fullName>
    </recommendedName>
</protein>
<dbReference type="OrthoDB" id="282973at2759"/>
<feature type="binding site" evidence="11">
    <location>
        <position position="373"/>
    </location>
    <ligand>
        <name>Zn(2+)</name>
        <dbReference type="ChEBI" id="CHEBI:29105"/>
        <label>2</label>
    </ligand>
</feature>
<dbReference type="InterPro" id="IPR029052">
    <property type="entry name" value="Metallo-depent_PP-like"/>
</dbReference>
<dbReference type="Proteomes" id="UP000076532">
    <property type="component" value="Unassembled WGS sequence"/>
</dbReference>
<dbReference type="CDD" id="cd00842">
    <property type="entry name" value="MPP_ASMase"/>
    <property type="match status" value="1"/>
</dbReference>
<dbReference type="InterPro" id="IPR008139">
    <property type="entry name" value="SaposinB_dom"/>
</dbReference>
<feature type="binding site" evidence="11">
    <location>
        <position position="407"/>
    </location>
    <ligand>
        <name>Zn(2+)</name>
        <dbReference type="ChEBI" id="CHEBI:29105"/>
        <label>2</label>
    </ligand>
</feature>
<feature type="binding site" evidence="11">
    <location>
        <position position="261"/>
    </location>
    <ligand>
        <name>Zn(2+)</name>
        <dbReference type="ChEBI" id="CHEBI:29105"/>
        <label>2</label>
    </ligand>
</feature>
<dbReference type="GO" id="GO:0046513">
    <property type="term" value="P:ceramide biosynthetic process"/>
    <property type="evidence" value="ECO:0007669"/>
    <property type="project" value="UniProtKB-ARBA"/>
</dbReference>
<comment type="subcellular location">
    <subcellularLocation>
        <location evidence="1">Secreted</location>
    </subcellularLocation>
</comment>
<dbReference type="InterPro" id="IPR011160">
    <property type="entry name" value="Sphingomy_PDE"/>
</dbReference>
<dbReference type="InterPro" id="IPR004843">
    <property type="entry name" value="Calcineurin-like_PHP"/>
</dbReference>
<keyword evidence="16" id="KW-1185">Reference proteome</keyword>
<evidence type="ECO:0000256" key="6">
    <source>
        <dbReference type="ARBA" id="ARBA00022801"/>
    </source>
</evidence>
<evidence type="ECO:0000256" key="7">
    <source>
        <dbReference type="ARBA" id="ARBA00022833"/>
    </source>
</evidence>
<evidence type="ECO:0000313" key="16">
    <source>
        <dbReference type="Proteomes" id="UP000076532"/>
    </source>
</evidence>
<feature type="domain" description="Saposin B-type" evidence="14">
    <location>
        <begin position="32"/>
        <end position="116"/>
    </location>
</feature>
<feature type="binding site" evidence="11">
    <location>
        <position position="222"/>
    </location>
    <ligand>
        <name>Zn(2+)</name>
        <dbReference type="ChEBI" id="CHEBI:29105"/>
        <label>2</label>
    </ligand>
</feature>
<dbReference type="Pfam" id="PF00149">
    <property type="entry name" value="Metallophos"/>
    <property type="match status" value="1"/>
</dbReference>
<dbReference type="GO" id="GO:0046872">
    <property type="term" value="F:metal ion binding"/>
    <property type="evidence" value="ECO:0007669"/>
    <property type="project" value="UniProtKB-KW"/>
</dbReference>
<name>A0A166RS92_9AGAM</name>
<keyword evidence="10" id="KW-0326">Glycosidase</keyword>
<comment type="function">
    <text evidence="10">Converts sphingomyelin to ceramide.</text>
</comment>
<feature type="disulfide bond" evidence="12">
    <location>
        <begin position="538"/>
        <end position="542"/>
    </location>
</feature>
<dbReference type="PIRSF" id="PIRSF000948">
    <property type="entry name" value="Sphingomy_PDE"/>
    <property type="match status" value="1"/>
</dbReference>
<dbReference type="STRING" id="436010.A0A166RS92"/>
<evidence type="ECO:0000256" key="11">
    <source>
        <dbReference type="PIRSR" id="PIRSR000948-1"/>
    </source>
</evidence>
<evidence type="ECO:0000256" key="3">
    <source>
        <dbReference type="ARBA" id="ARBA00022525"/>
    </source>
</evidence>
<feature type="disulfide bond" evidence="12">
    <location>
        <begin position="65"/>
        <end position="76"/>
    </location>
</feature>
<feature type="chain" id="PRO_5007879249" description="Sphingomyelin phosphodiesterase" evidence="13">
    <location>
        <begin position="21"/>
        <end position="608"/>
    </location>
</feature>
<dbReference type="InterPro" id="IPR045473">
    <property type="entry name" value="ASM_C"/>
</dbReference>
<sequence length="608" mass="66406">MLLLRFWAFLFLVLSSLTEASLIDEIIKAIEDAVDCTTCHALLIPLQVLAHLGDTAFVDTVTTICQTLKAEDDDVCAGLISEQGPIIAQDLRQISATGQTSTRLCSSLVGLCQPPAVNPYNVSFPKTAPSAPKVWVSSGQPPFQVLHFSDVHIDRQYTPGSEANCTKPICCRNFADNTGTPTEPAGPYGNSKCDSPVPLVDSMLDFAQQTAGDAKFAIFTGDVVEAALWLVNQSDVTGDLQQWNSELASKLQPTVFPSFGNHDTAPVNSFPRNTSAAASGFQWTFDVQSAAWENWIGEAAASEVQHGSGSYSALVSGTKLRIISVNTQYWYIDNYYLYDSDTLQPDPNGVLAFIIQQLQATEDAGQRAWIIGHVPTGSGDFMRDQSNYYDQILQRYKNSIAGHFFGHTHMDEFEIGYSDYNNQQASTAIAFGSLSPALTPRSGNPAFKMYDVDPDTFELMDVKVYTTNMSDPSYQNNPTWELYYSARETYAPLVPSLSANQSLSPAFWHNLTEVFASNDTAFQMYNTFKSRDGAVESCVGSCQNTTICGMRAMRSENNCGVVTPGLPSRRSLEPLMSASHGYDMDCEGAGIGHIMKKMTSQTSPGSVM</sequence>
<evidence type="ECO:0000256" key="2">
    <source>
        <dbReference type="ARBA" id="ARBA00008234"/>
    </source>
</evidence>
<dbReference type="Pfam" id="PF19272">
    <property type="entry name" value="ASMase_C"/>
    <property type="match status" value="1"/>
</dbReference>
<evidence type="ECO:0000256" key="10">
    <source>
        <dbReference type="PIRNR" id="PIRNR000948"/>
    </source>
</evidence>